<comment type="caution">
    <text evidence="1">The sequence shown here is derived from an EMBL/GenBank/DDBJ whole genome shotgun (WGS) entry which is preliminary data.</text>
</comment>
<dbReference type="AlphaFoldDB" id="A0A4C1W7Q7"/>
<dbReference type="EMBL" id="BGZK01000501">
    <property type="protein sequence ID" value="GBP47398.1"/>
    <property type="molecule type" value="Genomic_DNA"/>
</dbReference>
<proteinExistence type="predicted"/>
<organism evidence="1 2">
    <name type="scientific">Eumeta variegata</name>
    <name type="common">Bagworm moth</name>
    <name type="synonym">Eumeta japonica</name>
    <dbReference type="NCBI Taxonomy" id="151549"/>
    <lineage>
        <taxon>Eukaryota</taxon>
        <taxon>Metazoa</taxon>
        <taxon>Ecdysozoa</taxon>
        <taxon>Arthropoda</taxon>
        <taxon>Hexapoda</taxon>
        <taxon>Insecta</taxon>
        <taxon>Pterygota</taxon>
        <taxon>Neoptera</taxon>
        <taxon>Endopterygota</taxon>
        <taxon>Lepidoptera</taxon>
        <taxon>Glossata</taxon>
        <taxon>Ditrysia</taxon>
        <taxon>Tineoidea</taxon>
        <taxon>Psychidae</taxon>
        <taxon>Oiketicinae</taxon>
        <taxon>Eumeta</taxon>
    </lineage>
</organism>
<protein>
    <submittedName>
        <fullName evidence="1">Uncharacterized protein</fullName>
    </submittedName>
</protein>
<sequence length="124" mass="14040">MVCSCSHELPNPSRFHYYSFRVKGGDAHGRDGVTRIQLKLPLRERFVRDGRKEMLEKSPGGADAGDTCDGRTKMSGTATAYITHHIQLHLFCRVTLNRLAHQRHEETSAKGYSWVMDIALIRQG</sequence>
<name>A0A4C1W7Q7_EUMVA</name>
<gene>
    <name evidence="1" type="ORF">EVAR_84990_1</name>
</gene>
<keyword evidence="2" id="KW-1185">Reference proteome</keyword>
<dbReference type="Proteomes" id="UP000299102">
    <property type="component" value="Unassembled WGS sequence"/>
</dbReference>
<evidence type="ECO:0000313" key="1">
    <source>
        <dbReference type="EMBL" id="GBP47398.1"/>
    </source>
</evidence>
<evidence type="ECO:0000313" key="2">
    <source>
        <dbReference type="Proteomes" id="UP000299102"/>
    </source>
</evidence>
<reference evidence="1 2" key="1">
    <citation type="journal article" date="2019" name="Commun. Biol.">
        <title>The bagworm genome reveals a unique fibroin gene that provides high tensile strength.</title>
        <authorList>
            <person name="Kono N."/>
            <person name="Nakamura H."/>
            <person name="Ohtoshi R."/>
            <person name="Tomita M."/>
            <person name="Numata K."/>
            <person name="Arakawa K."/>
        </authorList>
    </citation>
    <scope>NUCLEOTIDE SEQUENCE [LARGE SCALE GENOMIC DNA]</scope>
</reference>
<accession>A0A4C1W7Q7</accession>